<evidence type="ECO:0000256" key="1">
    <source>
        <dbReference type="SAM" id="MobiDB-lite"/>
    </source>
</evidence>
<feature type="domain" description="3-beta hydroxysteroid dehydrogenase/isomerase" evidence="2">
    <location>
        <begin position="85"/>
        <end position="336"/>
    </location>
</feature>
<evidence type="ECO:0000313" key="4">
    <source>
        <dbReference type="Proteomes" id="UP000053317"/>
    </source>
</evidence>
<dbReference type="Gene3D" id="3.40.50.720">
    <property type="entry name" value="NAD(P)-binding Rossmann-like Domain"/>
    <property type="match status" value="1"/>
</dbReference>
<dbReference type="GO" id="GO:0016616">
    <property type="term" value="F:oxidoreductase activity, acting on the CH-OH group of donors, NAD or NADP as acceptor"/>
    <property type="evidence" value="ECO:0007669"/>
    <property type="project" value="InterPro"/>
</dbReference>
<dbReference type="Pfam" id="PF01073">
    <property type="entry name" value="3Beta_HSD"/>
    <property type="match status" value="1"/>
</dbReference>
<dbReference type="OrthoDB" id="10058185at2759"/>
<evidence type="ECO:0000259" key="2">
    <source>
        <dbReference type="Pfam" id="PF01073"/>
    </source>
</evidence>
<dbReference type="PANTHER" id="PTHR43000">
    <property type="entry name" value="DTDP-D-GLUCOSE 4,6-DEHYDRATASE-RELATED"/>
    <property type="match status" value="1"/>
</dbReference>
<feature type="region of interest" description="Disordered" evidence="1">
    <location>
        <begin position="40"/>
        <end position="74"/>
    </location>
</feature>
<gene>
    <name evidence="3" type="ORF">UCRPC4_g03594</name>
</gene>
<dbReference type="InterPro" id="IPR036291">
    <property type="entry name" value="NAD(P)-bd_dom_sf"/>
</dbReference>
<dbReference type="AlphaFoldDB" id="A0A0G2GXW3"/>
<protein>
    <submittedName>
        <fullName evidence="3">Putative c-3 sterol dehydrogenase c-4 decarboxylase</fullName>
    </submittedName>
</protein>
<dbReference type="InterPro" id="IPR002225">
    <property type="entry name" value="3Beta_OHSteriod_DH/Estase"/>
</dbReference>
<name>A0A0G2GXW3_PHACM</name>
<reference evidence="3 4" key="1">
    <citation type="submission" date="2015-05" db="EMBL/GenBank/DDBJ databases">
        <title>Distinctive expansion of gene families associated with plant cell wall degradation and secondary metabolism in the genomes of grapevine trunk pathogens.</title>
        <authorList>
            <person name="Lawrence D.P."/>
            <person name="Travadon R."/>
            <person name="Rolshausen P.E."/>
            <person name="Baumgartner K."/>
        </authorList>
    </citation>
    <scope>NUCLEOTIDE SEQUENCE [LARGE SCALE GENOMIC DNA]</scope>
    <source>
        <strain evidence="3">UCRPC4</strain>
    </source>
</reference>
<dbReference type="EMBL" id="LCWF01000084">
    <property type="protein sequence ID" value="KKY21490.1"/>
    <property type="molecule type" value="Genomic_DNA"/>
</dbReference>
<reference evidence="3 4" key="2">
    <citation type="submission" date="2015-05" db="EMBL/GenBank/DDBJ databases">
        <authorList>
            <person name="Morales-Cruz A."/>
            <person name="Amrine K.C."/>
            <person name="Cantu D."/>
        </authorList>
    </citation>
    <scope>NUCLEOTIDE SEQUENCE [LARGE SCALE GENOMIC DNA]</scope>
    <source>
        <strain evidence="3">UCRPC4</strain>
    </source>
</reference>
<comment type="caution">
    <text evidence="3">The sequence shown here is derived from an EMBL/GenBank/DDBJ whole genome shotgun (WGS) entry which is preliminary data.</text>
</comment>
<dbReference type="SUPFAM" id="SSF51735">
    <property type="entry name" value="NAD(P)-binding Rossmann-fold domains"/>
    <property type="match status" value="1"/>
</dbReference>
<proteinExistence type="predicted"/>
<accession>A0A0G2GXW3</accession>
<sequence length="430" mass="47820">MVSQRQISLGRVLVVGGCGMLGSHFVEQLLNFPNENTQSAANGVSDSTQTSKLLRSRTGRSTLPHSSEFQYPSSKSRYPKYVNTEVHVLDLRCVKNRYEGATYHEADITSADALLAIFQKVKPDVIFHTASPVFDSPKPILYKVNVGGTRTLLEVAGGEHGDWGGVCKAFVYTSSSSVIHDNQTDLVNADERYPVIRPNLVEYYSETKGEADELVLQSNNKFQGMLTCSLRPAGIIGERDVQYSYKVLQHAIAAPSWQLRMQLGDNENLFDLTYAGNIALAHFLAAERLLMTHKRVAEGGIPPLSHEKVDGEAFMITNDNTVTFWDATFFLWSLLGKVVEPSQVIALNEGFAMPLGMLAQAVTTMMGRESKFTPQTVRFSCMRRYFNCSKAKQRLGYRPLIGLEEALIRSCKSFLEQEEAKVPAATKKEQ</sequence>
<evidence type="ECO:0000313" key="3">
    <source>
        <dbReference type="EMBL" id="KKY21490.1"/>
    </source>
</evidence>
<dbReference type="GO" id="GO:0006694">
    <property type="term" value="P:steroid biosynthetic process"/>
    <property type="evidence" value="ECO:0007669"/>
    <property type="project" value="InterPro"/>
</dbReference>
<organism evidence="3 4">
    <name type="scientific">Phaeomoniella chlamydospora</name>
    <name type="common">Phaeoacremonium chlamydosporum</name>
    <dbReference type="NCBI Taxonomy" id="158046"/>
    <lineage>
        <taxon>Eukaryota</taxon>
        <taxon>Fungi</taxon>
        <taxon>Dikarya</taxon>
        <taxon>Ascomycota</taxon>
        <taxon>Pezizomycotina</taxon>
        <taxon>Eurotiomycetes</taxon>
        <taxon>Chaetothyriomycetidae</taxon>
        <taxon>Phaeomoniellales</taxon>
        <taxon>Phaeomoniellaceae</taxon>
        <taxon>Phaeomoniella</taxon>
    </lineage>
</organism>
<keyword evidence="4" id="KW-1185">Reference proteome</keyword>
<dbReference type="Proteomes" id="UP000053317">
    <property type="component" value="Unassembled WGS sequence"/>
</dbReference>